<evidence type="ECO:0000313" key="4">
    <source>
        <dbReference type="Proteomes" id="UP000749471"/>
    </source>
</evidence>
<dbReference type="PANTHER" id="PTHR19211">
    <property type="entry name" value="ATP-BINDING TRANSPORT PROTEIN-RELATED"/>
    <property type="match status" value="1"/>
</dbReference>
<proteinExistence type="predicted"/>
<dbReference type="InterPro" id="IPR050611">
    <property type="entry name" value="ABCF"/>
</dbReference>
<dbReference type="Pfam" id="PF00005">
    <property type="entry name" value="ABC_tran"/>
    <property type="match status" value="2"/>
</dbReference>
<reference evidence="3 4" key="1">
    <citation type="submission" date="2021-06" db="EMBL/GenBank/DDBJ databases">
        <authorList>
            <person name="Sun Q."/>
            <person name="Li D."/>
        </authorList>
    </citation>
    <scope>NUCLEOTIDE SEQUENCE [LARGE SCALE GENOMIC DNA]</scope>
    <source>
        <strain evidence="3 4">MSJ-40</strain>
    </source>
</reference>
<dbReference type="PANTHER" id="PTHR19211:SF100">
    <property type="entry name" value="RIBOSOME PROTECTION PROTEIN VMLR"/>
    <property type="match status" value="1"/>
</dbReference>
<feature type="domain" description="ABC transporter" evidence="2">
    <location>
        <begin position="4"/>
        <end position="210"/>
    </location>
</feature>
<dbReference type="PROSITE" id="PS50893">
    <property type="entry name" value="ABC_TRANSPORTER_2"/>
    <property type="match status" value="2"/>
</dbReference>
<accession>A0ABS6EC68</accession>
<evidence type="ECO:0000259" key="2">
    <source>
        <dbReference type="PROSITE" id="PS50893"/>
    </source>
</evidence>
<dbReference type="CDD" id="cd03221">
    <property type="entry name" value="ABCF_EF-3"/>
    <property type="match status" value="2"/>
</dbReference>
<sequence length="549" mass="63351">MLRLNVNKVSKNIGALEILKDISFKVYTGDKIGIVGRNGCGKTTLIKMIIDESSPTYGTINCYSRIGYLPQDNNSMENSKVIEIIGSSRYDKDTNELINNFQLKDLMNKNMSQLSGGEKTKVLFVKALLNDPEFLILDEPTNHLDWYTIELMESYLNRFKGSILIISHDRHFLDNVVSNIYEIDNGKLNKYSGNYSFYNNQKKLEREKQLIEYEEYIKKKRSLELAARKTMDRANKYNNMSTNDFQRHKAAKIAKRSKAIVSRLNALENKNKPFKPKEINIKIDSILDKTGNILLKGNNISKSFEKPLFRNINFLIEKNSRIGIVGKNGSGKTTLLKIILGNEDFLGNLSLSSTTKIGYFSQELENLNTKNTVIDELAFISGDNSNVRNILGSMMFRGDSIYKKIASLSYGEKVRVSFSKLILEEHNLLILDEPTNFLDIPTQELIEEALLNYKGAILFVSHDRYFVEKMAKEIWELENQNLNIYLGEYDYYLDKKKNINKVHPKEEILSLEMKLSYLSFKLLDCSKEEKENLEKEYFEVSKKLNELKK</sequence>
<dbReference type="InterPro" id="IPR017871">
    <property type="entry name" value="ABC_transporter-like_CS"/>
</dbReference>
<evidence type="ECO:0000313" key="3">
    <source>
        <dbReference type="EMBL" id="MBU5440359.1"/>
    </source>
</evidence>
<feature type="domain" description="ABC transporter" evidence="2">
    <location>
        <begin position="281"/>
        <end position="504"/>
    </location>
</feature>
<dbReference type="InterPro" id="IPR003439">
    <property type="entry name" value="ABC_transporter-like_ATP-bd"/>
</dbReference>
<dbReference type="RefSeq" id="WP_216522605.1">
    <property type="nucleotide sequence ID" value="NZ_JAHLPM010000034.1"/>
</dbReference>
<name>A0ABS6EC68_9FIRM</name>
<dbReference type="Proteomes" id="UP000749471">
    <property type="component" value="Unassembled WGS sequence"/>
</dbReference>
<keyword evidence="1" id="KW-0677">Repeat</keyword>
<organism evidence="3 4">
    <name type="scientific">Tissierella simiarum</name>
    <dbReference type="NCBI Taxonomy" id="2841534"/>
    <lineage>
        <taxon>Bacteria</taxon>
        <taxon>Bacillati</taxon>
        <taxon>Bacillota</taxon>
        <taxon>Tissierellia</taxon>
        <taxon>Tissierellales</taxon>
        <taxon>Tissierellaceae</taxon>
        <taxon>Tissierella</taxon>
    </lineage>
</organism>
<gene>
    <name evidence="3" type="primary">abc-f</name>
    <name evidence="3" type="ORF">KQI42_20390</name>
</gene>
<dbReference type="InterPro" id="IPR003593">
    <property type="entry name" value="AAA+_ATPase"/>
</dbReference>
<dbReference type="EMBL" id="JAHLPM010000034">
    <property type="protein sequence ID" value="MBU5440359.1"/>
    <property type="molecule type" value="Genomic_DNA"/>
</dbReference>
<keyword evidence="4" id="KW-1185">Reference proteome</keyword>
<dbReference type="PROSITE" id="PS00211">
    <property type="entry name" value="ABC_TRANSPORTER_1"/>
    <property type="match status" value="2"/>
</dbReference>
<dbReference type="SMART" id="SM00382">
    <property type="entry name" value="AAA"/>
    <property type="match status" value="2"/>
</dbReference>
<comment type="caution">
    <text evidence="3">The sequence shown here is derived from an EMBL/GenBank/DDBJ whole genome shotgun (WGS) entry which is preliminary data.</text>
</comment>
<evidence type="ECO:0000256" key="1">
    <source>
        <dbReference type="ARBA" id="ARBA00022737"/>
    </source>
</evidence>
<dbReference type="NCBIfam" id="NF000355">
    <property type="entry name" value="ribo_prot_ABC_F"/>
    <property type="match status" value="1"/>
</dbReference>
<protein>
    <submittedName>
        <fullName evidence="3">ABC-F type ribosomal protection protein</fullName>
    </submittedName>
</protein>